<dbReference type="Proteomes" id="UP000076874">
    <property type="component" value="Unassembled WGS sequence"/>
</dbReference>
<feature type="compositionally biased region" description="Polar residues" evidence="5">
    <location>
        <begin position="25"/>
        <end position="34"/>
    </location>
</feature>
<sequence>MPPYTSLQPHVRDSLELASLASSSQVDIASNGSRDGSGVDAASSRPSLSSSRKASLERDDPLDFDNPAAAAAAAGRHFDDHGDFDDDEDNGDGGRRPLRFGHSRSFSVSSGFDLAANLFPLSSTTGGDGYAPLGGPLSAGAGHGGFGGAGGGTLTFLNGLSLIVGLIIGSGIFSSPRLVNQNVGSPGAALLVWVVAGVLAWTGASSYAELGGAIPLNGGSQVYLAKILGELFGFLFTWVAVLVLKPGSAAIIALIMGEYVVRAVVGAEATTVSPWLNKAVALLGVVLVTFVNCVSTRLGTRVNDLLMFLKFVALLFVTVTGIVVAATGYSFGGTPNLDWKTHEWFADTKVDASAWAVALYAGLWAYDGWDNTNYVVGEFRNPRRDLPRVIHTAMPLVIVCYVLANMAYFFVLPLATINSTNTVAVMFGSKVFGPVGALVLALIVSASCFGALNSSTFTSSRLIYVAGREGYLPAFFGRIGLSAGTASGGTAMTTATATSTRMHHGHQQPLAPPTLIRTTTLRSRWARRLAGWVADEDTGLFFTPIYALALNCALTCTYVLVGEFGTLLTFYGVAGYTFYFLTVLGLIVLRVKEPQLERPYKAWITTPIIFCCVSLFLLSRAVFGQPLQTVIVVGFVLAGVPVYYWRFRTQSRLGSKRETSDGSASSRPWWKFWQRR</sequence>
<dbReference type="OrthoDB" id="10062876at2759"/>
<gene>
    <name evidence="7" type="ORF">SPI_00968</name>
</gene>
<evidence type="ECO:0000256" key="6">
    <source>
        <dbReference type="SAM" id="Phobius"/>
    </source>
</evidence>
<dbReference type="InterPro" id="IPR002293">
    <property type="entry name" value="AA/rel_permease1"/>
</dbReference>
<accession>A0A168AHZ3</accession>
<evidence type="ECO:0000313" key="8">
    <source>
        <dbReference type="Proteomes" id="UP000076874"/>
    </source>
</evidence>
<feature type="transmembrane region" description="Helical" evidence="6">
    <location>
        <begin position="389"/>
        <end position="411"/>
    </location>
</feature>
<feature type="transmembrane region" description="Helical" evidence="6">
    <location>
        <begin position="156"/>
        <end position="175"/>
    </location>
</feature>
<feature type="transmembrane region" description="Helical" evidence="6">
    <location>
        <begin position="567"/>
        <end position="591"/>
    </location>
</feature>
<dbReference type="PANTHER" id="PTHR11785:SF512">
    <property type="entry name" value="SOBREMESA, ISOFORM B"/>
    <property type="match status" value="1"/>
</dbReference>
<feature type="transmembrane region" description="Helical" evidence="6">
    <location>
        <begin position="603"/>
        <end position="623"/>
    </location>
</feature>
<dbReference type="GO" id="GO:0016020">
    <property type="term" value="C:membrane"/>
    <property type="evidence" value="ECO:0007669"/>
    <property type="project" value="UniProtKB-SubCell"/>
</dbReference>
<feature type="transmembrane region" description="Helical" evidence="6">
    <location>
        <begin position="187"/>
        <end position="210"/>
    </location>
</feature>
<feature type="transmembrane region" description="Helical" evidence="6">
    <location>
        <begin position="231"/>
        <end position="255"/>
    </location>
</feature>
<dbReference type="STRING" id="1081102.A0A168AHZ3"/>
<evidence type="ECO:0000313" key="7">
    <source>
        <dbReference type="EMBL" id="OAA68773.1"/>
    </source>
</evidence>
<dbReference type="Gene3D" id="1.20.1740.10">
    <property type="entry name" value="Amino acid/polyamine transporter I"/>
    <property type="match status" value="2"/>
</dbReference>
<comment type="subcellular location">
    <subcellularLocation>
        <location evidence="1">Membrane</location>
        <topology evidence="1">Multi-pass membrane protein</topology>
    </subcellularLocation>
</comment>
<organism evidence="7 8">
    <name type="scientific">Niveomyces insectorum RCEF 264</name>
    <dbReference type="NCBI Taxonomy" id="1081102"/>
    <lineage>
        <taxon>Eukaryota</taxon>
        <taxon>Fungi</taxon>
        <taxon>Dikarya</taxon>
        <taxon>Ascomycota</taxon>
        <taxon>Pezizomycotina</taxon>
        <taxon>Sordariomycetes</taxon>
        <taxon>Hypocreomycetidae</taxon>
        <taxon>Hypocreales</taxon>
        <taxon>Cordycipitaceae</taxon>
        <taxon>Niveomyces</taxon>
    </lineage>
</organism>
<feature type="compositionally biased region" description="Acidic residues" evidence="5">
    <location>
        <begin position="82"/>
        <end position="91"/>
    </location>
</feature>
<dbReference type="GO" id="GO:0015179">
    <property type="term" value="F:L-amino acid transmembrane transporter activity"/>
    <property type="evidence" value="ECO:0007669"/>
    <property type="project" value="TreeGrafter"/>
</dbReference>
<feature type="region of interest" description="Disordered" evidence="5">
    <location>
        <begin position="22"/>
        <end position="65"/>
    </location>
</feature>
<keyword evidence="3 6" id="KW-1133">Transmembrane helix</keyword>
<evidence type="ECO:0000256" key="2">
    <source>
        <dbReference type="ARBA" id="ARBA00022692"/>
    </source>
</evidence>
<dbReference type="EMBL" id="AZHD01000001">
    <property type="protein sequence ID" value="OAA68773.1"/>
    <property type="molecule type" value="Genomic_DNA"/>
</dbReference>
<keyword evidence="2 6" id="KW-0812">Transmembrane</keyword>
<evidence type="ECO:0000256" key="5">
    <source>
        <dbReference type="SAM" id="MobiDB-lite"/>
    </source>
</evidence>
<feature type="transmembrane region" description="Helical" evidence="6">
    <location>
        <begin position="307"/>
        <end position="332"/>
    </location>
</feature>
<reference evidence="7 8" key="1">
    <citation type="journal article" date="2016" name="Genome Biol. Evol.">
        <title>Divergent and convergent evolution of fungal pathogenicity.</title>
        <authorList>
            <person name="Shang Y."/>
            <person name="Xiao G."/>
            <person name="Zheng P."/>
            <person name="Cen K."/>
            <person name="Zhan S."/>
            <person name="Wang C."/>
        </authorList>
    </citation>
    <scope>NUCLEOTIDE SEQUENCE [LARGE SCALE GENOMIC DNA]</scope>
    <source>
        <strain evidence="7 8">RCEF 264</strain>
    </source>
</reference>
<feature type="transmembrane region" description="Helical" evidence="6">
    <location>
        <begin position="275"/>
        <end position="295"/>
    </location>
</feature>
<comment type="caution">
    <text evidence="7">The sequence shown here is derived from an EMBL/GenBank/DDBJ whole genome shotgun (WGS) entry which is preliminary data.</text>
</comment>
<feature type="transmembrane region" description="Helical" evidence="6">
    <location>
        <begin position="629"/>
        <end position="647"/>
    </location>
</feature>
<dbReference type="InterPro" id="IPR050598">
    <property type="entry name" value="AminoAcid_Transporter"/>
</dbReference>
<feature type="compositionally biased region" description="Low complexity" evidence="5">
    <location>
        <begin position="41"/>
        <end position="53"/>
    </location>
</feature>
<feature type="transmembrane region" description="Helical" evidence="6">
    <location>
        <begin position="538"/>
        <end position="561"/>
    </location>
</feature>
<evidence type="ECO:0000256" key="1">
    <source>
        <dbReference type="ARBA" id="ARBA00004141"/>
    </source>
</evidence>
<proteinExistence type="predicted"/>
<evidence type="ECO:0000256" key="4">
    <source>
        <dbReference type="ARBA" id="ARBA00023136"/>
    </source>
</evidence>
<evidence type="ECO:0000256" key="3">
    <source>
        <dbReference type="ARBA" id="ARBA00022989"/>
    </source>
</evidence>
<dbReference type="AlphaFoldDB" id="A0A168AHZ3"/>
<dbReference type="PANTHER" id="PTHR11785">
    <property type="entry name" value="AMINO ACID TRANSPORTER"/>
    <property type="match status" value="1"/>
</dbReference>
<protein>
    <submittedName>
        <fullName evidence="7">Amino acid/polyamine transporter I</fullName>
    </submittedName>
</protein>
<dbReference type="Pfam" id="PF13520">
    <property type="entry name" value="AA_permease_2"/>
    <property type="match status" value="1"/>
</dbReference>
<keyword evidence="8" id="KW-1185">Reference proteome</keyword>
<name>A0A168AHZ3_9HYPO</name>
<feature type="transmembrane region" description="Helical" evidence="6">
    <location>
        <begin position="431"/>
        <end position="452"/>
    </location>
</feature>
<feature type="region of interest" description="Disordered" evidence="5">
    <location>
        <begin position="78"/>
        <end position="98"/>
    </location>
</feature>
<keyword evidence="4 6" id="KW-0472">Membrane</keyword>